<evidence type="ECO:0000256" key="8">
    <source>
        <dbReference type="ARBA" id="ARBA00024069"/>
    </source>
</evidence>
<dbReference type="Pfam" id="PF02504">
    <property type="entry name" value="FA_synthesis"/>
    <property type="match status" value="1"/>
</dbReference>
<dbReference type="UniPathway" id="UPA00085"/>
<evidence type="ECO:0000256" key="10">
    <source>
        <dbReference type="HAMAP-Rule" id="MF_00019"/>
    </source>
</evidence>
<keyword evidence="12" id="KW-1185">Reference proteome</keyword>
<accession>A0A1G6WTD1</accession>
<evidence type="ECO:0000256" key="7">
    <source>
        <dbReference type="ARBA" id="ARBA00023264"/>
    </source>
</evidence>
<dbReference type="GO" id="GO:0005737">
    <property type="term" value="C:cytoplasm"/>
    <property type="evidence" value="ECO:0007669"/>
    <property type="project" value="UniProtKB-SubCell"/>
</dbReference>
<dbReference type="InterPro" id="IPR012281">
    <property type="entry name" value="Phospholipid_synth_PlsX-like"/>
</dbReference>
<dbReference type="PIRSF" id="PIRSF002465">
    <property type="entry name" value="Phsphlp_syn_PlsX"/>
    <property type="match status" value="1"/>
</dbReference>
<evidence type="ECO:0000256" key="9">
    <source>
        <dbReference type="ARBA" id="ARBA00046608"/>
    </source>
</evidence>
<proteinExistence type="inferred from homology"/>
<comment type="similarity">
    <text evidence="10">Belongs to the PlsX family.</text>
</comment>
<dbReference type="GO" id="GO:0006633">
    <property type="term" value="P:fatty acid biosynthetic process"/>
    <property type="evidence" value="ECO:0007669"/>
    <property type="project" value="UniProtKB-UniRule"/>
</dbReference>
<dbReference type="Gene3D" id="3.40.718.10">
    <property type="entry name" value="Isopropylmalate Dehydrogenase"/>
    <property type="match status" value="1"/>
</dbReference>
<dbReference type="EC" id="2.3.1.274" evidence="8 10"/>
<comment type="pathway">
    <text evidence="10">Lipid metabolism; phospholipid metabolism.</text>
</comment>
<sequence>MSGRLTLSLDAMGGDHAPDIVLKGVQIARTRHPDVRFLLHGDEAVLGPMLARDRTLADACEIRHADGVVGNDEKPSQALRRGRDSSLWKAIQAVKDGEAAGMVSAGNTGAFMAMAKLSLRTLPGIDRPAMAALMPTQRGDLVMLDLGANAECDTDNLVQFAIMGEVFARTVLGLEQPNIGLLNIGTEDQKGTETLRQTSAILRDSTLPIRFHGFVEGDDIGKGTVDVVVTDGFTGNVALKAIEGTSKLYSSFMRRAFESSIISRIGYLMVRTAVNKVRARVDPRRYNGAMFLGLNGIAVKSHGGTDAVGFANAVCVAVDLGTHGFNETIKGEFMKVQRASGLDPETLERAANG</sequence>
<evidence type="ECO:0000256" key="4">
    <source>
        <dbReference type="ARBA" id="ARBA00022679"/>
    </source>
</evidence>
<evidence type="ECO:0000313" key="12">
    <source>
        <dbReference type="Proteomes" id="UP000199412"/>
    </source>
</evidence>
<keyword evidence="6 10" id="KW-0594">Phospholipid biosynthesis</keyword>
<keyword evidence="3 10" id="KW-0444">Lipid biosynthesis</keyword>
<dbReference type="RefSeq" id="WP_092780929.1">
    <property type="nucleotide sequence ID" value="NZ_FNAP01000001.1"/>
</dbReference>
<dbReference type="EMBL" id="FNAP01000001">
    <property type="protein sequence ID" value="SDD69148.1"/>
    <property type="molecule type" value="Genomic_DNA"/>
</dbReference>
<dbReference type="SUPFAM" id="SSF53659">
    <property type="entry name" value="Isocitrate/Isopropylmalate dehydrogenase-like"/>
    <property type="match status" value="1"/>
</dbReference>
<comment type="subunit">
    <text evidence="9 10">Homodimer. Probably interacts with PlsY.</text>
</comment>
<protein>
    <recommendedName>
        <fullName evidence="8 10">Phosphate acyltransferase</fullName>
        <ecNumber evidence="8 10">2.3.1.274</ecNumber>
    </recommendedName>
    <alternativeName>
        <fullName evidence="10">Acyl-ACP phosphotransacylase</fullName>
    </alternativeName>
    <alternativeName>
        <fullName evidence="10">Acyl-[acyl-carrier-protein]--phosphate acyltransferase</fullName>
    </alternativeName>
    <alternativeName>
        <fullName evidence="10">Phosphate-acyl-ACP acyltransferase</fullName>
    </alternativeName>
</protein>
<dbReference type="STRING" id="69960.SAMN05421720_101264"/>
<keyword evidence="7 10" id="KW-1208">Phospholipid metabolism</keyword>
<dbReference type="OrthoDB" id="9806408at2"/>
<evidence type="ECO:0000313" key="11">
    <source>
        <dbReference type="EMBL" id="SDD69148.1"/>
    </source>
</evidence>
<dbReference type="PANTHER" id="PTHR30100:SF1">
    <property type="entry name" value="PHOSPHATE ACYLTRANSFERASE"/>
    <property type="match status" value="1"/>
</dbReference>
<keyword evidence="4 10" id="KW-0808">Transferase</keyword>
<dbReference type="AlphaFoldDB" id="A0A1G6WTD1"/>
<dbReference type="PANTHER" id="PTHR30100">
    <property type="entry name" value="FATTY ACID/PHOSPHOLIPID SYNTHESIS PROTEIN PLSX"/>
    <property type="match status" value="1"/>
</dbReference>
<name>A0A1G6WTD1_9PROT</name>
<evidence type="ECO:0000256" key="3">
    <source>
        <dbReference type="ARBA" id="ARBA00022516"/>
    </source>
</evidence>
<evidence type="ECO:0000256" key="2">
    <source>
        <dbReference type="ARBA" id="ARBA00022490"/>
    </source>
</evidence>
<dbReference type="InterPro" id="IPR003664">
    <property type="entry name" value="FA_synthesis"/>
</dbReference>
<evidence type="ECO:0000256" key="6">
    <source>
        <dbReference type="ARBA" id="ARBA00023209"/>
    </source>
</evidence>
<dbReference type="GO" id="GO:0008654">
    <property type="term" value="P:phospholipid biosynthetic process"/>
    <property type="evidence" value="ECO:0007669"/>
    <property type="project" value="UniProtKB-KW"/>
</dbReference>
<dbReference type="GO" id="GO:0043811">
    <property type="term" value="F:phosphate:acyl-[acyl carrier protein] acyltransferase activity"/>
    <property type="evidence" value="ECO:0007669"/>
    <property type="project" value="UniProtKB-UniRule"/>
</dbReference>
<reference evidence="11 12" key="1">
    <citation type="submission" date="2016-10" db="EMBL/GenBank/DDBJ databases">
        <authorList>
            <person name="de Groot N.N."/>
        </authorList>
    </citation>
    <scope>NUCLEOTIDE SEQUENCE [LARGE SCALE GENOMIC DNA]</scope>
    <source>
        <strain evidence="11 12">ATCC 700224</strain>
    </source>
</reference>
<evidence type="ECO:0000256" key="1">
    <source>
        <dbReference type="ARBA" id="ARBA00001232"/>
    </source>
</evidence>
<dbReference type="Proteomes" id="UP000199412">
    <property type="component" value="Unassembled WGS sequence"/>
</dbReference>
<comment type="subcellular location">
    <subcellularLocation>
        <location evidence="10">Cytoplasm</location>
    </subcellularLocation>
    <text evidence="10">Associated with the membrane possibly through PlsY.</text>
</comment>
<gene>
    <name evidence="10" type="primary">plsX</name>
    <name evidence="11" type="ORF">SAMN05421720_101264</name>
</gene>
<keyword evidence="5 10" id="KW-0443">Lipid metabolism</keyword>
<dbReference type="HAMAP" id="MF_00019">
    <property type="entry name" value="PlsX"/>
    <property type="match status" value="1"/>
</dbReference>
<organism evidence="11 12">
    <name type="scientific">Rhodospira trueperi</name>
    <dbReference type="NCBI Taxonomy" id="69960"/>
    <lineage>
        <taxon>Bacteria</taxon>
        <taxon>Pseudomonadati</taxon>
        <taxon>Pseudomonadota</taxon>
        <taxon>Alphaproteobacteria</taxon>
        <taxon>Rhodospirillales</taxon>
        <taxon>Rhodospirillaceae</taxon>
        <taxon>Rhodospira</taxon>
    </lineage>
</organism>
<keyword evidence="11" id="KW-0012">Acyltransferase</keyword>
<keyword evidence="2 10" id="KW-0963">Cytoplasm</keyword>
<dbReference type="NCBIfam" id="TIGR00182">
    <property type="entry name" value="plsX"/>
    <property type="match status" value="1"/>
</dbReference>
<comment type="catalytic activity">
    <reaction evidence="1 10">
        <text>a fatty acyl-[ACP] + phosphate = an acyl phosphate + holo-[ACP]</text>
        <dbReference type="Rhea" id="RHEA:42292"/>
        <dbReference type="Rhea" id="RHEA-COMP:9685"/>
        <dbReference type="Rhea" id="RHEA-COMP:14125"/>
        <dbReference type="ChEBI" id="CHEBI:43474"/>
        <dbReference type="ChEBI" id="CHEBI:59918"/>
        <dbReference type="ChEBI" id="CHEBI:64479"/>
        <dbReference type="ChEBI" id="CHEBI:138651"/>
        <dbReference type="EC" id="2.3.1.274"/>
    </reaction>
</comment>
<comment type="function">
    <text evidence="10">Catalyzes the reversible formation of acyl-phosphate (acyl-PO(4)) from acyl-[acyl-carrier-protein] (acyl-ACP). This enzyme utilizes acyl-ACP as fatty acyl donor, but not acyl-CoA.</text>
</comment>
<evidence type="ECO:0000256" key="5">
    <source>
        <dbReference type="ARBA" id="ARBA00023098"/>
    </source>
</evidence>